<sequence length="245" mass="27404">MSTLPARARYRNVTVLDVMRIDRRERILADRRVPRVDTSRAQIMAALDDIREMLEMFRPIQRQALELMDDYRREAAEVARLAQEVANLQGKLASLRQELAALRHGWGDSCVARMMLQELGAVGDETAHAAGDILGAAEVIAGEARRLKQSGHPENVRSAETIMGQLIKLYEACNYQDLTQQRVAKMRRQLEELAAHLDEMASIVQVTPDLMTSRRAANDSQLMNGPAVAGAPGHLQQDEIDSYFA</sequence>
<reference evidence="2 3" key="1">
    <citation type="submission" date="2020-08" db="EMBL/GenBank/DDBJ databases">
        <title>Genomic Encyclopedia of Type Strains, Phase IV (KMG-IV): sequencing the most valuable type-strain genomes for metagenomic binning, comparative biology and taxonomic classification.</title>
        <authorList>
            <person name="Goeker M."/>
        </authorList>
    </citation>
    <scope>NUCLEOTIDE SEQUENCE [LARGE SCALE GENOMIC DNA]</scope>
    <source>
        <strain evidence="2 3">DSM 101465</strain>
    </source>
</reference>
<protein>
    <submittedName>
        <fullName evidence="2">Chemotaxis protein CheZ</fullName>
    </submittedName>
</protein>
<feature type="coiled-coil region" evidence="1">
    <location>
        <begin position="71"/>
        <end position="105"/>
    </location>
</feature>
<comment type="caution">
    <text evidence="2">The sequence shown here is derived from an EMBL/GenBank/DDBJ whole genome shotgun (WGS) entry which is preliminary data.</text>
</comment>
<dbReference type="RefSeq" id="WP_183334883.1">
    <property type="nucleotide sequence ID" value="NZ_BMHX01000004.1"/>
</dbReference>
<name>A0A841K6Y6_9HYPH</name>
<dbReference type="SUPFAM" id="SSF75708">
    <property type="entry name" value="Chemotaxis phosphatase CheZ"/>
    <property type="match status" value="1"/>
</dbReference>
<keyword evidence="3" id="KW-1185">Reference proteome</keyword>
<accession>A0A841K6Y6</accession>
<keyword evidence="1" id="KW-0175">Coiled coil</keyword>
<evidence type="ECO:0000256" key="1">
    <source>
        <dbReference type="SAM" id="Coils"/>
    </source>
</evidence>
<dbReference type="EMBL" id="JACHEH010000004">
    <property type="protein sequence ID" value="MBB6168588.1"/>
    <property type="molecule type" value="Genomic_DNA"/>
</dbReference>
<dbReference type="AlphaFoldDB" id="A0A841K6Y6"/>
<evidence type="ECO:0000313" key="3">
    <source>
        <dbReference type="Proteomes" id="UP000588017"/>
    </source>
</evidence>
<evidence type="ECO:0000313" key="2">
    <source>
        <dbReference type="EMBL" id="MBB6168588.1"/>
    </source>
</evidence>
<organism evidence="2 3">
    <name type="scientific">Chelatococcus composti</name>
    <dbReference type="NCBI Taxonomy" id="1743235"/>
    <lineage>
        <taxon>Bacteria</taxon>
        <taxon>Pseudomonadati</taxon>
        <taxon>Pseudomonadota</taxon>
        <taxon>Alphaproteobacteria</taxon>
        <taxon>Hyphomicrobiales</taxon>
        <taxon>Chelatococcaceae</taxon>
        <taxon>Chelatococcus</taxon>
    </lineage>
</organism>
<proteinExistence type="predicted"/>
<gene>
    <name evidence="2" type="ORF">HNQ73_002218</name>
</gene>
<dbReference type="Gene3D" id="1.10.287.500">
    <property type="entry name" value="Helix hairpin bin"/>
    <property type="match status" value="1"/>
</dbReference>
<dbReference type="Proteomes" id="UP000588017">
    <property type="component" value="Unassembled WGS sequence"/>
</dbReference>